<evidence type="ECO:0000256" key="15">
    <source>
        <dbReference type="SAM" id="Phobius"/>
    </source>
</evidence>
<comment type="catalytic activity">
    <reaction evidence="12">
        <text>L-proline(in) + Na(+)(in) = L-proline(out) + Na(+)(out)</text>
        <dbReference type="Rhea" id="RHEA:28967"/>
        <dbReference type="ChEBI" id="CHEBI:29101"/>
        <dbReference type="ChEBI" id="CHEBI:60039"/>
    </reaction>
</comment>
<evidence type="ECO:0000256" key="1">
    <source>
        <dbReference type="ARBA" id="ARBA00004651"/>
    </source>
</evidence>
<dbReference type="PANTHER" id="PTHR48086">
    <property type="entry name" value="SODIUM/PROLINE SYMPORTER-RELATED"/>
    <property type="match status" value="1"/>
</dbReference>
<evidence type="ECO:0000256" key="4">
    <source>
        <dbReference type="ARBA" id="ARBA00022475"/>
    </source>
</evidence>
<keyword evidence="6" id="KW-0769">Symport</keyword>
<feature type="transmembrane region" description="Helical" evidence="15">
    <location>
        <begin position="117"/>
        <end position="135"/>
    </location>
</feature>
<keyword evidence="4" id="KW-1003">Cell membrane</keyword>
<keyword evidence="10 15" id="KW-0472">Membrane</keyword>
<keyword evidence="7 15" id="KW-1133">Transmembrane helix</keyword>
<accession>A0A1F5YNJ1</accession>
<dbReference type="Pfam" id="PF00474">
    <property type="entry name" value="SSF"/>
    <property type="match status" value="2"/>
</dbReference>
<dbReference type="STRING" id="1817867.A3F83_00905"/>
<keyword evidence="11" id="KW-0739">Sodium transport</keyword>
<dbReference type="CDD" id="cd10322">
    <property type="entry name" value="SLC5sbd"/>
    <property type="match status" value="1"/>
</dbReference>
<feature type="transmembrane region" description="Helical" evidence="15">
    <location>
        <begin position="236"/>
        <end position="255"/>
    </location>
</feature>
<comment type="similarity">
    <text evidence="2 13">Belongs to the sodium:solute symporter (SSF) (TC 2.A.21) family.</text>
</comment>
<evidence type="ECO:0000313" key="16">
    <source>
        <dbReference type="EMBL" id="OGG01462.1"/>
    </source>
</evidence>
<evidence type="ECO:0000256" key="9">
    <source>
        <dbReference type="ARBA" id="ARBA00023065"/>
    </source>
</evidence>
<name>A0A1F5YNJ1_9BACT</name>
<feature type="transmembrane region" description="Helical" evidence="15">
    <location>
        <begin position="702"/>
        <end position="725"/>
    </location>
</feature>
<keyword evidence="3" id="KW-0813">Transport</keyword>
<feature type="transmembrane region" description="Helical" evidence="15">
    <location>
        <begin position="623"/>
        <end position="642"/>
    </location>
</feature>
<evidence type="ECO:0000256" key="12">
    <source>
        <dbReference type="ARBA" id="ARBA00033708"/>
    </source>
</evidence>
<feature type="transmembrane region" description="Helical" evidence="15">
    <location>
        <begin position="208"/>
        <end position="229"/>
    </location>
</feature>
<evidence type="ECO:0000256" key="2">
    <source>
        <dbReference type="ARBA" id="ARBA00006434"/>
    </source>
</evidence>
<evidence type="ECO:0000256" key="6">
    <source>
        <dbReference type="ARBA" id="ARBA00022847"/>
    </source>
</evidence>
<feature type="transmembrane region" description="Helical" evidence="15">
    <location>
        <begin position="456"/>
        <end position="474"/>
    </location>
</feature>
<dbReference type="InterPro" id="IPR001734">
    <property type="entry name" value="Na/solute_symporter"/>
</dbReference>
<feature type="transmembrane region" description="Helical" evidence="15">
    <location>
        <begin position="339"/>
        <end position="357"/>
    </location>
</feature>
<keyword evidence="8" id="KW-0915">Sodium</keyword>
<evidence type="ECO:0000256" key="3">
    <source>
        <dbReference type="ARBA" id="ARBA00022448"/>
    </source>
</evidence>
<feature type="transmembrane region" description="Helical" evidence="15">
    <location>
        <begin position="6"/>
        <end position="25"/>
    </location>
</feature>
<evidence type="ECO:0008006" key="18">
    <source>
        <dbReference type="Google" id="ProtNLM"/>
    </source>
</evidence>
<dbReference type="InterPro" id="IPR038377">
    <property type="entry name" value="Na/Glc_symporter_sf"/>
</dbReference>
<dbReference type="GO" id="GO:0015293">
    <property type="term" value="F:symporter activity"/>
    <property type="evidence" value="ECO:0007669"/>
    <property type="project" value="UniProtKB-KW"/>
</dbReference>
<proteinExistence type="inferred from homology"/>
<dbReference type="GO" id="GO:0006814">
    <property type="term" value="P:sodium ion transport"/>
    <property type="evidence" value="ECO:0007669"/>
    <property type="project" value="UniProtKB-KW"/>
</dbReference>
<dbReference type="PROSITE" id="PS50283">
    <property type="entry name" value="NA_SOLUT_SYMP_3"/>
    <property type="match status" value="1"/>
</dbReference>
<evidence type="ECO:0000256" key="11">
    <source>
        <dbReference type="ARBA" id="ARBA00023201"/>
    </source>
</evidence>
<gene>
    <name evidence="16" type="ORF">A3F83_00905</name>
</gene>
<dbReference type="GO" id="GO:0005886">
    <property type="term" value="C:plasma membrane"/>
    <property type="evidence" value="ECO:0007669"/>
    <property type="project" value="UniProtKB-SubCell"/>
</dbReference>
<dbReference type="EMBL" id="MFIX01000208">
    <property type="protein sequence ID" value="OGG01462.1"/>
    <property type="molecule type" value="Genomic_DNA"/>
</dbReference>
<dbReference type="AlphaFoldDB" id="A0A1F5YNJ1"/>
<feature type="transmembrane region" description="Helical" evidence="15">
    <location>
        <begin position="292"/>
        <end position="318"/>
    </location>
</feature>
<feature type="compositionally biased region" description="Basic and acidic residues" evidence="14">
    <location>
        <begin position="663"/>
        <end position="683"/>
    </location>
</feature>
<evidence type="ECO:0000256" key="7">
    <source>
        <dbReference type="ARBA" id="ARBA00022989"/>
    </source>
</evidence>
<evidence type="ECO:0000256" key="13">
    <source>
        <dbReference type="RuleBase" id="RU362091"/>
    </source>
</evidence>
<dbReference type="Gene3D" id="1.20.1730.10">
    <property type="entry name" value="Sodium/glucose cotransporter"/>
    <property type="match status" value="1"/>
</dbReference>
<dbReference type="InterPro" id="IPR050277">
    <property type="entry name" value="Sodium:Solute_Symporter"/>
</dbReference>
<sequence>MGLSYADLLVIALYSLLMIVIGWRLKKSISSQEDYFMGGRRFGKLLQVFAMFGSGTSTEEPVGTARNSFTGGLSGIWTALNYLFVTPFYWFIGVWYRRFRYITLGDFFAERYQSRSLAAAYAVFSILFFVAWLSVSFSAASKTITAITPKAESVLSAPEQTELARFRHLRELESRDYSGLSETERVKLQDLRQAAPRGRFSYLSEVQITWFIGLIVLIYSWAGGLKAAYLADFIQGLFIILLSFIMLPFGLWQIAGSHGLGGLLEGFRALHQKVPQEMFDILGSPTAGDFTWYYLCAVTAINLIGIVVMPHLIVVGGGSARDELTARIGIVFGHYIKRFLTILWALAGLIALALYAGQLDDPDLVWGFMARNLLGPVGSGLIGVMICALMAALMSTASCYILCAGSLIVRNLYNLMRPGLSEAHYVLAGRLAGALTITGSILFANYYQDVFGQLKFAWEMPVIFASTVWVAMYWRRATTAGAWVSVGFTAFAFFILPAFLPLAVPGLRTDERFLTVTRTEQVVRTYAAREFDVREREKKIEQWESGKSRGAAMGEKPAPLGLGETIEVWSKPPSKAIFWTRGVALQRGILRGEGFFNPDMLLFQWLGLDLESLPNPLVETLRLPLRIFLPLLLMIVLSLFTAPVEEEVLRRFYARMKTPVNPDPEKDRQEVERSCREPERSDNQKLFPGTRLEFTRWTRTDLFGFIGSLLCAGLVIATTLFIAGLGSGN</sequence>
<feature type="transmembrane region" description="Helical" evidence="15">
    <location>
        <begin position="75"/>
        <end position="96"/>
    </location>
</feature>
<feature type="transmembrane region" description="Helical" evidence="15">
    <location>
        <begin position="377"/>
        <end position="403"/>
    </location>
</feature>
<organism evidence="16 17">
    <name type="scientific">Candidatus Glassbacteria bacterium RIFCSPLOWO2_12_FULL_58_11</name>
    <dbReference type="NCBI Taxonomy" id="1817867"/>
    <lineage>
        <taxon>Bacteria</taxon>
        <taxon>Candidatus Glassiibacteriota</taxon>
    </lineage>
</organism>
<protein>
    <recommendedName>
        <fullName evidence="18">Sodium:solute symporter family protein</fullName>
    </recommendedName>
</protein>
<keyword evidence="9" id="KW-0406">Ion transport</keyword>
<evidence type="ECO:0000313" key="17">
    <source>
        <dbReference type="Proteomes" id="UP000179129"/>
    </source>
</evidence>
<dbReference type="Proteomes" id="UP000179129">
    <property type="component" value="Unassembled WGS sequence"/>
</dbReference>
<evidence type="ECO:0000256" key="10">
    <source>
        <dbReference type="ARBA" id="ARBA00023136"/>
    </source>
</evidence>
<dbReference type="PANTHER" id="PTHR48086:SF3">
    <property type="entry name" value="SODIUM_PROLINE SYMPORTER"/>
    <property type="match status" value="1"/>
</dbReference>
<comment type="caution">
    <text evidence="16">The sequence shown here is derived from an EMBL/GenBank/DDBJ whole genome shotgun (WGS) entry which is preliminary data.</text>
</comment>
<evidence type="ECO:0000256" key="5">
    <source>
        <dbReference type="ARBA" id="ARBA00022692"/>
    </source>
</evidence>
<keyword evidence="5 15" id="KW-0812">Transmembrane</keyword>
<feature type="region of interest" description="Disordered" evidence="14">
    <location>
        <begin position="660"/>
        <end position="684"/>
    </location>
</feature>
<comment type="subcellular location">
    <subcellularLocation>
        <location evidence="1">Cell membrane</location>
        <topology evidence="1">Multi-pass membrane protein</topology>
    </subcellularLocation>
</comment>
<feature type="transmembrane region" description="Helical" evidence="15">
    <location>
        <begin position="481"/>
        <end position="504"/>
    </location>
</feature>
<evidence type="ECO:0000256" key="8">
    <source>
        <dbReference type="ARBA" id="ARBA00023053"/>
    </source>
</evidence>
<feature type="transmembrane region" description="Helical" evidence="15">
    <location>
        <begin position="424"/>
        <end position="444"/>
    </location>
</feature>
<evidence type="ECO:0000256" key="14">
    <source>
        <dbReference type="SAM" id="MobiDB-lite"/>
    </source>
</evidence>
<reference evidence="16 17" key="1">
    <citation type="journal article" date="2016" name="Nat. Commun.">
        <title>Thousands of microbial genomes shed light on interconnected biogeochemical processes in an aquifer system.</title>
        <authorList>
            <person name="Anantharaman K."/>
            <person name="Brown C.T."/>
            <person name="Hug L.A."/>
            <person name="Sharon I."/>
            <person name="Castelle C.J."/>
            <person name="Probst A.J."/>
            <person name="Thomas B.C."/>
            <person name="Singh A."/>
            <person name="Wilkins M.J."/>
            <person name="Karaoz U."/>
            <person name="Brodie E.L."/>
            <person name="Williams K.H."/>
            <person name="Hubbard S.S."/>
            <person name="Banfield J.F."/>
        </authorList>
    </citation>
    <scope>NUCLEOTIDE SEQUENCE [LARGE SCALE GENOMIC DNA]</scope>
</reference>